<dbReference type="SMART" id="SM00530">
    <property type="entry name" value="HTH_XRE"/>
    <property type="match status" value="1"/>
</dbReference>
<dbReference type="Gene3D" id="1.10.260.40">
    <property type="entry name" value="lambda repressor-like DNA-binding domains"/>
    <property type="match status" value="1"/>
</dbReference>
<dbReference type="InterPro" id="IPR010982">
    <property type="entry name" value="Lambda_DNA-bd_dom_sf"/>
</dbReference>
<proteinExistence type="predicted"/>
<organism evidence="3 4">
    <name type="scientific">Sedimentisphaera salicampi</name>
    <dbReference type="NCBI Taxonomy" id="1941349"/>
    <lineage>
        <taxon>Bacteria</taxon>
        <taxon>Pseudomonadati</taxon>
        <taxon>Planctomycetota</taxon>
        <taxon>Phycisphaerae</taxon>
        <taxon>Sedimentisphaerales</taxon>
        <taxon>Sedimentisphaeraceae</taxon>
        <taxon>Sedimentisphaera</taxon>
    </lineage>
</organism>
<name>A0A1W6LK78_9BACT</name>
<dbReference type="InterPro" id="IPR001387">
    <property type="entry name" value="Cro/C1-type_HTH"/>
</dbReference>
<dbReference type="GO" id="GO:0003677">
    <property type="term" value="F:DNA binding"/>
    <property type="evidence" value="ECO:0007669"/>
    <property type="project" value="InterPro"/>
</dbReference>
<evidence type="ECO:0000256" key="1">
    <source>
        <dbReference type="SAM" id="Coils"/>
    </source>
</evidence>
<dbReference type="KEGG" id="pbp:STSP1_00542"/>
<feature type="coiled-coil region" evidence="1">
    <location>
        <begin position="47"/>
        <end position="74"/>
    </location>
</feature>
<keyword evidence="1" id="KW-0175">Coiled coil</keyword>
<evidence type="ECO:0000259" key="2">
    <source>
        <dbReference type="PROSITE" id="PS50943"/>
    </source>
</evidence>
<reference evidence="4" key="1">
    <citation type="submission" date="2017-04" db="EMBL/GenBank/DDBJ databases">
        <title>Comparative genomics and description of representatives of a novel lineage of planctomycetes thriving in anoxic sediments.</title>
        <authorList>
            <person name="Spring S."/>
            <person name="Bunk B."/>
            <person name="Sproer C."/>
        </authorList>
    </citation>
    <scope>NUCLEOTIDE SEQUENCE [LARGE SCALE GENOMIC DNA]</scope>
    <source>
        <strain evidence="4">ST-PulAB-D4</strain>
    </source>
</reference>
<sequence>MERINGDILKQALADKGFKQFEFAEKTGISKFRISRLCQEGMHNVYRKTAEKMADALNIELAELRKESGAYQGKPARQLRDMLSEDAIAVLDMYDKLDPVGKAEVLLKIKAITDEMAEKGD</sequence>
<dbReference type="EMBL" id="CP021023">
    <property type="protein sequence ID" value="ARN56169.1"/>
    <property type="molecule type" value="Genomic_DNA"/>
</dbReference>
<evidence type="ECO:0000313" key="4">
    <source>
        <dbReference type="Proteomes" id="UP000193334"/>
    </source>
</evidence>
<dbReference type="RefSeq" id="WP_085754883.1">
    <property type="nucleotide sequence ID" value="NZ_CP021023.1"/>
</dbReference>
<accession>A0A1W6LK78</accession>
<dbReference type="AlphaFoldDB" id="A0A1W6LK78"/>
<gene>
    <name evidence="3" type="ORF">STSP1_00542</name>
</gene>
<dbReference type="PROSITE" id="PS50943">
    <property type="entry name" value="HTH_CROC1"/>
    <property type="match status" value="1"/>
</dbReference>
<evidence type="ECO:0000313" key="3">
    <source>
        <dbReference type="EMBL" id="ARN56169.1"/>
    </source>
</evidence>
<dbReference type="Proteomes" id="UP000193334">
    <property type="component" value="Chromosome"/>
</dbReference>
<dbReference type="Pfam" id="PF13443">
    <property type="entry name" value="HTH_26"/>
    <property type="match status" value="1"/>
</dbReference>
<dbReference type="SUPFAM" id="SSF47413">
    <property type="entry name" value="lambda repressor-like DNA-binding domains"/>
    <property type="match status" value="1"/>
</dbReference>
<protein>
    <recommendedName>
        <fullName evidence="2">HTH cro/C1-type domain-containing protein</fullName>
    </recommendedName>
</protein>
<keyword evidence="4" id="KW-1185">Reference proteome</keyword>
<dbReference type="CDD" id="cd00093">
    <property type="entry name" value="HTH_XRE"/>
    <property type="match status" value="1"/>
</dbReference>
<feature type="domain" description="HTH cro/C1-type" evidence="2">
    <location>
        <begin position="9"/>
        <end position="64"/>
    </location>
</feature>